<dbReference type="EMBL" id="BQNB010013822">
    <property type="protein sequence ID" value="GJT20657.1"/>
    <property type="molecule type" value="Genomic_DNA"/>
</dbReference>
<dbReference type="CDD" id="cd09274">
    <property type="entry name" value="RNase_HI_RT_Ty3"/>
    <property type="match status" value="1"/>
</dbReference>
<dbReference type="Pfam" id="PF17917">
    <property type="entry name" value="RT_RNaseH"/>
    <property type="match status" value="1"/>
</dbReference>
<comment type="caution">
    <text evidence="9">The sequence shown here is derived from an EMBL/GenBank/DDBJ whole genome shotgun (WGS) entry which is preliminary data.</text>
</comment>
<dbReference type="InterPro" id="IPR043502">
    <property type="entry name" value="DNA/RNA_pol_sf"/>
</dbReference>
<evidence type="ECO:0000256" key="7">
    <source>
        <dbReference type="SAM" id="MobiDB-lite"/>
    </source>
</evidence>
<keyword evidence="1" id="KW-0808">Transferase</keyword>
<reference evidence="9" key="2">
    <citation type="submission" date="2022-01" db="EMBL/GenBank/DDBJ databases">
        <authorList>
            <person name="Yamashiro T."/>
            <person name="Shiraishi A."/>
            <person name="Satake H."/>
            <person name="Nakayama K."/>
        </authorList>
    </citation>
    <scope>NUCLEOTIDE SEQUENCE</scope>
</reference>
<evidence type="ECO:0000256" key="4">
    <source>
        <dbReference type="ARBA" id="ARBA00022759"/>
    </source>
</evidence>
<evidence type="ECO:0000256" key="1">
    <source>
        <dbReference type="ARBA" id="ARBA00022679"/>
    </source>
</evidence>
<feature type="region of interest" description="Disordered" evidence="7">
    <location>
        <begin position="138"/>
        <end position="159"/>
    </location>
</feature>
<gene>
    <name evidence="9" type="ORF">Tco_0890594</name>
</gene>
<evidence type="ECO:0000259" key="8">
    <source>
        <dbReference type="Pfam" id="PF17917"/>
    </source>
</evidence>
<evidence type="ECO:0000313" key="9">
    <source>
        <dbReference type="EMBL" id="GJT20657.1"/>
    </source>
</evidence>
<keyword evidence="4" id="KW-0255">Endonuclease</keyword>
<evidence type="ECO:0000256" key="3">
    <source>
        <dbReference type="ARBA" id="ARBA00022722"/>
    </source>
</evidence>
<evidence type="ECO:0000256" key="5">
    <source>
        <dbReference type="ARBA" id="ARBA00022801"/>
    </source>
</evidence>
<dbReference type="PANTHER" id="PTHR34072">
    <property type="entry name" value="ENZYMATIC POLYPROTEIN-RELATED"/>
    <property type="match status" value="1"/>
</dbReference>
<proteinExistence type="predicted"/>
<feature type="domain" description="Reverse transcriptase RNase H-like" evidence="8">
    <location>
        <begin position="42"/>
        <end position="96"/>
    </location>
</feature>
<protein>
    <submittedName>
        <fullName evidence="9">Mitochondrial protein</fullName>
    </submittedName>
</protein>
<keyword evidence="6" id="KW-0695">RNA-directed DNA polymerase</keyword>
<dbReference type="SUPFAM" id="SSF56672">
    <property type="entry name" value="DNA/RNA polymerases"/>
    <property type="match status" value="1"/>
</dbReference>
<keyword evidence="2" id="KW-0548">Nucleotidyltransferase</keyword>
<keyword evidence="10" id="KW-1185">Reference proteome</keyword>
<keyword evidence="3" id="KW-0540">Nuclease</keyword>
<name>A0ABQ5C3I2_9ASTR</name>
<keyword evidence="5" id="KW-0378">Hydrolase</keyword>
<evidence type="ECO:0000256" key="2">
    <source>
        <dbReference type="ARBA" id="ARBA00022695"/>
    </source>
</evidence>
<reference evidence="9" key="1">
    <citation type="journal article" date="2022" name="Int. J. Mol. Sci.">
        <title>Draft Genome of Tanacetum Coccineum: Genomic Comparison of Closely Related Tanacetum-Family Plants.</title>
        <authorList>
            <person name="Yamashiro T."/>
            <person name="Shiraishi A."/>
            <person name="Nakayama K."/>
            <person name="Satake H."/>
        </authorList>
    </citation>
    <scope>NUCLEOTIDE SEQUENCE</scope>
</reference>
<dbReference type="InterPro" id="IPR041373">
    <property type="entry name" value="RT_RNaseH"/>
</dbReference>
<evidence type="ECO:0000313" key="10">
    <source>
        <dbReference type="Proteomes" id="UP001151760"/>
    </source>
</evidence>
<organism evidence="9 10">
    <name type="scientific">Tanacetum coccineum</name>
    <dbReference type="NCBI Taxonomy" id="301880"/>
    <lineage>
        <taxon>Eukaryota</taxon>
        <taxon>Viridiplantae</taxon>
        <taxon>Streptophyta</taxon>
        <taxon>Embryophyta</taxon>
        <taxon>Tracheophyta</taxon>
        <taxon>Spermatophyta</taxon>
        <taxon>Magnoliopsida</taxon>
        <taxon>eudicotyledons</taxon>
        <taxon>Gunneridae</taxon>
        <taxon>Pentapetalae</taxon>
        <taxon>asterids</taxon>
        <taxon>campanulids</taxon>
        <taxon>Asterales</taxon>
        <taxon>Asteraceae</taxon>
        <taxon>Asteroideae</taxon>
        <taxon>Anthemideae</taxon>
        <taxon>Anthemidinae</taxon>
        <taxon>Tanacetum</taxon>
    </lineage>
</organism>
<dbReference type="Proteomes" id="UP001151760">
    <property type="component" value="Unassembled WGS sequence"/>
</dbReference>
<dbReference type="PANTHER" id="PTHR34072:SF55">
    <property type="entry name" value="DNA_RNA POLYMERASES SUPERFAMILY PROTEIN"/>
    <property type="match status" value="1"/>
</dbReference>
<evidence type="ECO:0000256" key="6">
    <source>
        <dbReference type="ARBA" id="ARBA00022918"/>
    </source>
</evidence>
<accession>A0ABQ5C3I2</accession>
<sequence length="200" mass="23012">MVDWPVPTVMVQVPVLQLPNFNETFIIKTDASGVGVGVVLQKKEFLAVIQALEKWRGNLLDRHFIIKTNHFSLKYLLEQRITTPKKMKWFPKLMGFDYEIMYKRGAKNMEADALLIVHGQYEFLKMVVTTLSNELNGYSRAGPKRKPKPSTEWKGQSQSTKEIEGWDLLENHLTQQAHLVFALTKEAQAASPRDEDFGYK</sequence>